<feature type="region of interest" description="Disordered" evidence="6">
    <location>
        <begin position="1"/>
        <end position="42"/>
    </location>
</feature>
<feature type="transmembrane region" description="Helical" evidence="7">
    <location>
        <begin position="461"/>
        <end position="483"/>
    </location>
</feature>
<keyword evidence="2" id="KW-0813">Transport</keyword>
<evidence type="ECO:0000256" key="5">
    <source>
        <dbReference type="ARBA" id="ARBA00023136"/>
    </source>
</evidence>
<feature type="transmembrane region" description="Helical" evidence="7">
    <location>
        <begin position="202"/>
        <end position="220"/>
    </location>
</feature>
<dbReference type="GO" id="GO:0016020">
    <property type="term" value="C:membrane"/>
    <property type="evidence" value="ECO:0007669"/>
    <property type="project" value="UniProtKB-SubCell"/>
</dbReference>
<dbReference type="eggNOG" id="KOG0253">
    <property type="taxonomic scope" value="Eukaryota"/>
</dbReference>
<feature type="transmembrane region" description="Helical" evidence="7">
    <location>
        <begin position="333"/>
        <end position="355"/>
    </location>
</feature>
<evidence type="ECO:0000313" key="9">
    <source>
        <dbReference type="EMBL" id="CCX30853.1"/>
    </source>
</evidence>
<evidence type="ECO:0000256" key="4">
    <source>
        <dbReference type="ARBA" id="ARBA00022989"/>
    </source>
</evidence>
<keyword evidence="4 7" id="KW-1133">Transmembrane helix</keyword>
<evidence type="ECO:0000256" key="7">
    <source>
        <dbReference type="SAM" id="Phobius"/>
    </source>
</evidence>
<evidence type="ECO:0000256" key="6">
    <source>
        <dbReference type="SAM" id="MobiDB-lite"/>
    </source>
</evidence>
<feature type="transmembrane region" description="Helical" evidence="7">
    <location>
        <begin position="427"/>
        <end position="449"/>
    </location>
</feature>
<keyword evidence="10" id="KW-1185">Reference proteome</keyword>
<evidence type="ECO:0000256" key="2">
    <source>
        <dbReference type="ARBA" id="ARBA00022448"/>
    </source>
</evidence>
<dbReference type="InterPro" id="IPR005828">
    <property type="entry name" value="MFS_sugar_transport-like"/>
</dbReference>
<dbReference type="GO" id="GO:0022857">
    <property type="term" value="F:transmembrane transporter activity"/>
    <property type="evidence" value="ECO:0007669"/>
    <property type="project" value="InterPro"/>
</dbReference>
<evidence type="ECO:0000256" key="3">
    <source>
        <dbReference type="ARBA" id="ARBA00022692"/>
    </source>
</evidence>
<proteinExistence type="predicted"/>
<protein>
    <submittedName>
        <fullName evidence="9">Similar to Uncharacterized MFS-type transporter PB1E7.08c acc. no. Q9C101</fullName>
    </submittedName>
</protein>
<evidence type="ECO:0000313" key="10">
    <source>
        <dbReference type="Proteomes" id="UP000018144"/>
    </source>
</evidence>
<dbReference type="PANTHER" id="PTHR23511">
    <property type="entry name" value="SYNAPTIC VESICLE GLYCOPROTEIN 2"/>
    <property type="match status" value="1"/>
</dbReference>
<feature type="transmembrane region" description="Helical" evidence="7">
    <location>
        <begin position="240"/>
        <end position="262"/>
    </location>
</feature>
<dbReference type="Gene3D" id="1.20.1250.20">
    <property type="entry name" value="MFS general substrate transporter like domains"/>
    <property type="match status" value="1"/>
</dbReference>
<feature type="transmembrane region" description="Helical" evidence="7">
    <location>
        <begin position="74"/>
        <end position="93"/>
    </location>
</feature>
<dbReference type="PANTHER" id="PTHR23511:SF12">
    <property type="entry name" value="TRANSPORTER, PUTATIVE (AFU_ORTHOLOGUE AFUA_7G01740)-RELATED"/>
    <property type="match status" value="1"/>
</dbReference>
<keyword evidence="5 7" id="KW-0472">Membrane</keyword>
<feature type="domain" description="Major facilitator superfamily (MFS) profile" evidence="8">
    <location>
        <begin position="76"/>
        <end position="513"/>
    </location>
</feature>
<dbReference type="InterPro" id="IPR036259">
    <property type="entry name" value="MFS_trans_sf"/>
</dbReference>
<dbReference type="OrthoDB" id="4139357at2759"/>
<evidence type="ECO:0000256" key="1">
    <source>
        <dbReference type="ARBA" id="ARBA00004141"/>
    </source>
</evidence>
<accession>U4LG27</accession>
<reference evidence="9 10" key="1">
    <citation type="journal article" date="2013" name="PLoS Genet.">
        <title>The genome and development-dependent transcriptomes of Pyronema confluens: a window into fungal evolution.</title>
        <authorList>
            <person name="Traeger S."/>
            <person name="Altegoer F."/>
            <person name="Freitag M."/>
            <person name="Gabaldon T."/>
            <person name="Kempken F."/>
            <person name="Kumar A."/>
            <person name="Marcet-Houben M."/>
            <person name="Poggeler S."/>
            <person name="Stajich J.E."/>
            <person name="Nowrousian M."/>
        </authorList>
    </citation>
    <scope>NUCLEOTIDE SEQUENCE [LARGE SCALE GENOMIC DNA]</scope>
    <source>
        <strain evidence="10">CBS 100304</strain>
        <tissue evidence="9">Vegetative mycelium</tissue>
    </source>
</reference>
<dbReference type="CDD" id="cd17316">
    <property type="entry name" value="MFS_SV2_like"/>
    <property type="match status" value="1"/>
</dbReference>
<dbReference type="PROSITE" id="PS50850">
    <property type="entry name" value="MFS"/>
    <property type="match status" value="1"/>
</dbReference>
<gene>
    <name evidence="9" type="ORF">PCON_09454</name>
</gene>
<keyword evidence="3 7" id="KW-0812">Transmembrane</keyword>
<name>U4LG27_PYROM</name>
<feature type="transmembrane region" description="Helical" evidence="7">
    <location>
        <begin position="402"/>
        <end position="421"/>
    </location>
</feature>
<feature type="compositionally biased region" description="Low complexity" evidence="6">
    <location>
        <begin position="10"/>
        <end position="30"/>
    </location>
</feature>
<dbReference type="Proteomes" id="UP000018144">
    <property type="component" value="Unassembled WGS sequence"/>
</dbReference>
<dbReference type="AlphaFoldDB" id="U4LG27"/>
<evidence type="ECO:0000259" key="8">
    <source>
        <dbReference type="PROSITE" id="PS50850"/>
    </source>
</evidence>
<organism evidence="9 10">
    <name type="scientific">Pyronema omphalodes (strain CBS 100304)</name>
    <name type="common">Pyronema confluens</name>
    <dbReference type="NCBI Taxonomy" id="1076935"/>
    <lineage>
        <taxon>Eukaryota</taxon>
        <taxon>Fungi</taxon>
        <taxon>Dikarya</taxon>
        <taxon>Ascomycota</taxon>
        <taxon>Pezizomycotina</taxon>
        <taxon>Pezizomycetes</taxon>
        <taxon>Pezizales</taxon>
        <taxon>Pyronemataceae</taxon>
        <taxon>Pyronema</taxon>
    </lineage>
</organism>
<sequence length="518" mass="55710">MSTSTQSIGLTSKQLSTSTSSHEPSSSPTTRDIDMTNSTRPGVLSTSEVDSTYAQKAAAINKAIQEIGMGRYQWGLFFTCGFGWFMDSLWQSIPGIILPVVVAELRPRRIEYLALAQNLGLAAGSLGWGLTADVVGRRWAFNLTLLITGVFGLVGGAPTTFAGVAVMVALWSLGVGGNIPVDSAVLLEFLPGSHQWLLSAMNIWWCMGQIFGTGMAWVLFVDHTCMGTGETECTPKKNRGWRYLLFFMGGITLILFLIRFFLFSLHESPKFLMGQGKDDAASISVQKLASDNRVSTTFTTSDLASISGTTEKPHTTAHLRSLFSTPKLIRSSLIIVLMWFLTGLGFPLYNAFLPYFLSKMRAGTQKGYSDSMRDYMIILVCNIPGVFLGTAAIEIPGMGRRGVMSLGAMMTGAFLIAGTTARTQGQLLAWNCAYSVAGTTMAGAMYAYTPEVFPTKDRGTGNGLAMAANRLGGIVAPVVAMYANLNTPVPVYVSGAMFLVAGAVMWALPFEGRGKTSL</sequence>
<feature type="transmembrane region" description="Helical" evidence="7">
    <location>
        <begin position="113"/>
        <end position="132"/>
    </location>
</feature>
<feature type="transmembrane region" description="Helical" evidence="7">
    <location>
        <begin position="375"/>
        <end position="395"/>
    </location>
</feature>
<dbReference type="EMBL" id="HF935497">
    <property type="protein sequence ID" value="CCX30853.1"/>
    <property type="molecule type" value="Genomic_DNA"/>
</dbReference>
<feature type="transmembrane region" description="Helical" evidence="7">
    <location>
        <begin position="139"/>
        <end position="158"/>
    </location>
</feature>
<comment type="subcellular location">
    <subcellularLocation>
        <location evidence="1">Membrane</location>
        <topology evidence="1">Multi-pass membrane protein</topology>
    </subcellularLocation>
</comment>
<dbReference type="SUPFAM" id="SSF103473">
    <property type="entry name" value="MFS general substrate transporter"/>
    <property type="match status" value="1"/>
</dbReference>
<feature type="transmembrane region" description="Helical" evidence="7">
    <location>
        <begin position="489"/>
        <end position="508"/>
    </location>
</feature>
<dbReference type="InterPro" id="IPR020846">
    <property type="entry name" value="MFS_dom"/>
</dbReference>
<dbReference type="Pfam" id="PF00083">
    <property type="entry name" value="Sugar_tr"/>
    <property type="match status" value="1"/>
</dbReference>